<protein>
    <recommendedName>
        <fullName evidence="5">DUF998 domain-containing protein</fullName>
    </recommendedName>
</protein>
<dbReference type="AlphaFoldDB" id="A0A372M5B8"/>
<accession>A0A372M5B8</accession>
<keyword evidence="1" id="KW-0472">Membrane</keyword>
<sequence length="99" mass="10367">MHVFTRTARARRTDRTLAAVLFVCGAPFAFFAVTSVAQDGHYYGDDGAHLAAAAGRTVDTLVVIATAGVPLVLLKYWLSAAVHISMFTAAALAATQLAS</sequence>
<evidence type="ECO:0000313" key="4">
    <source>
        <dbReference type="Proteomes" id="UP000263094"/>
    </source>
</evidence>
<evidence type="ECO:0000256" key="1">
    <source>
        <dbReference type="SAM" id="Phobius"/>
    </source>
</evidence>
<feature type="chain" id="PRO_5038488897" description="DUF998 domain-containing protein" evidence="2">
    <location>
        <begin position="33"/>
        <end position="99"/>
    </location>
</feature>
<keyword evidence="1" id="KW-1133">Transmembrane helix</keyword>
<gene>
    <name evidence="3" type="ORF">DY218_13405</name>
</gene>
<reference evidence="3 4" key="1">
    <citation type="submission" date="2018-08" db="EMBL/GenBank/DDBJ databases">
        <title>Isolation, diversity and antifungal activity of Actinobacteria from wheat.</title>
        <authorList>
            <person name="Han C."/>
        </authorList>
    </citation>
    <scope>NUCLEOTIDE SEQUENCE [LARGE SCALE GENOMIC DNA]</scope>
    <source>
        <strain evidence="3 4">NEAU-YY421</strain>
    </source>
</reference>
<keyword evidence="1" id="KW-0812">Transmembrane</keyword>
<evidence type="ECO:0008006" key="5">
    <source>
        <dbReference type="Google" id="ProtNLM"/>
    </source>
</evidence>
<feature type="transmembrane region" description="Helical" evidence="1">
    <location>
        <begin position="61"/>
        <end position="78"/>
    </location>
</feature>
<proteinExistence type="predicted"/>
<dbReference type="RefSeq" id="WP_128556212.1">
    <property type="nucleotide sequence ID" value="NZ_QUAK01000075.1"/>
</dbReference>
<keyword evidence="4" id="KW-1185">Reference proteome</keyword>
<dbReference type="EMBL" id="QUAK01000075">
    <property type="protein sequence ID" value="RFU86124.1"/>
    <property type="molecule type" value="Genomic_DNA"/>
</dbReference>
<evidence type="ECO:0000256" key="2">
    <source>
        <dbReference type="SAM" id="SignalP"/>
    </source>
</evidence>
<comment type="caution">
    <text evidence="3">The sequence shown here is derived from an EMBL/GenBank/DDBJ whole genome shotgun (WGS) entry which is preliminary data.</text>
</comment>
<feature type="signal peptide" evidence="2">
    <location>
        <begin position="1"/>
        <end position="32"/>
    </location>
</feature>
<evidence type="ECO:0000313" key="3">
    <source>
        <dbReference type="EMBL" id="RFU86124.1"/>
    </source>
</evidence>
<dbReference type="Proteomes" id="UP000263094">
    <property type="component" value="Unassembled WGS sequence"/>
</dbReference>
<keyword evidence="2" id="KW-0732">Signal</keyword>
<name>A0A372M5B8_9ACTN</name>
<organism evidence="3 4">
    <name type="scientific">Streptomyces triticagri</name>
    <dbReference type="NCBI Taxonomy" id="2293568"/>
    <lineage>
        <taxon>Bacteria</taxon>
        <taxon>Bacillati</taxon>
        <taxon>Actinomycetota</taxon>
        <taxon>Actinomycetes</taxon>
        <taxon>Kitasatosporales</taxon>
        <taxon>Streptomycetaceae</taxon>
        <taxon>Streptomyces</taxon>
    </lineage>
</organism>